<proteinExistence type="inferred from homology"/>
<reference evidence="5 6" key="1">
    <citation type="journal article" date="2019" name="Int. J. Syst. Evol. Microbiol.">
        <title>The Global Catalogue of Microorganisms (GCM) 10K type strain sequencing project: providing services to taxonomists for standard genome sequencing and annotation.</title>
        <authorList>
            <consortium name="The Broad Institute Genomics Platform"/>
            <consortium name="The Broad Institute Genome Sequencing Center for Infectious Disease"/>
            <person name="Wu L."/>
            <person name="Ma J."/>
        </authorList>
    </citation>
    <scope>NUCLEOTIDE SEQUENCE [LARGE SCALE GENOMIC DNA]</scope>
    <source>
        <strain evidence="5 6">JCM 13595</strain>
    </source>
</reference>
<dbReference type="InterPro" id="IPR002347">
    <property type="entry name" value="SDR_fam"/>
</dbReference>
<keyword evidence="6" id="KW-1185">Reference proteome</keyword>
<evidence type="ECO:0000256" key="3">
    <source>
        <dbReference type="ARBA" id="ARBA00023027"/>
    </source>
</evidence>
<name>A0ABN2URN6_9MICC</name>
<feature type="domain" description="Ketoreductase" evidence="4">
    <location>
        <begin position="5"/>
        <end position="175"/>
    </location>
</feature>
<dbReference type="SMART" id="SM00822">
    <property type="entry name" value="PKS_KR"/>
    <property type="match status" value="1"/>
</dbReference>
<dbReference type="InterPro" id="IPR020904">
    <property type="entry name" value="Sc_DH/Rdtase_CS"/>
</dbReference>
<sequence length="255" mass="26526">MENRGILAVTGGASGIGFEVARQWLNGGGKVLLLDMNVEALAGAVQVLGKDARGIQLDVTNRESVEEAFADISQTEGKLNGLVNCAGFARHARVDGLDDADFAKVLDVHLGGAMRVCQAAYPLLKLGSQQNETAAVVNVSSVAGINGTPGRGSYGTAKAGILGLTRTLAVEWGPDSVRVNAVGPGPTRTALVDELIGDQQIRVDPLTKRTPLGRMPVVEEVASPIVFLCSDKSSFVNGACLPIDGGLTIDGSWYD</sequence>
<dbReference type="Pfam" id="PF13561">
    <property type="entry name" value="adh_short_C2"/>
    <property type="match status" value="1"/>
</dbReference>
<keyword evidence="3" id="KW-0520">NAD</keyword>
<dbReference type="PRINTS" id="PR00081">
    <property type="entry name" value="GDHRDH"/>
</dbReference>
<protein>
    <submittedName>
        <fullName evidence="5">SDR family oxidoreductase</fullName>
    </submittedName>
</protein>
<dbReference type="CDD" id="cd05233">
    <property type="entry name" value="SDR_c"/>
    <property type="match status" value="1"/>
</dbReference>
<evidence type="ECO:0000313" key="5">
    <source>
        <dbReference type="EMBL" id="GAA2040992.1"/>
    </source>
</evidence>
<dbReference type="PANTHER" id="PTHR24321">
    <property type="entry name" value="DEHYDROGENASES, SHORT CHAIN"/>
    <property type="match status" value="1"/>
</dbReference>
<dbReference type="EMBL" id="BAAAMN010000048">
    <property type="protein sequence ID" value="GAA2040992.1"/>
    <property type="molecule type" value="Genomic_DNA"/>
</dbReference>
<dbReference type="Gene3D" id="3.40.50.720">
    <property type="entry name" value="NAD(P)-binding Rossmann-like Domain"/>
    <property type="match status" value="1"/>
</dbReference>
<dbReference type="PRINTS" id="PR00080">
    <property type="entry name" value="SDRFAMILY"/>
</dbReference>
<comment type="similarity">
    <text evidence="1">Belongs to the short-chain dehydrogenases/reductases (SDR) family.</text>
</comment>
<keyword evidence="2" id="KW-0560">Oxidoreductase</keyword>
<dbReference type="SUPFAM" id="SSF51735">
    <property type="entry name" value="NAD(P)-binding Rossmann-fold domains"/>
    <property type="match status" value="1"/>
</dbReference>
<dbReference type="InterPro" id="IPR036291">
    <property type="entry name" value="NAD(P)-bd_dom_sf"/>
</dbReference>
<dbReference type="InterPro" id="IPR057326">
    <property type="entry name" value="KR_dom"/>
</dbReference>
<evidence type="ECO:0000256" key="1">
    <source>
        <dbReference type="ARBA" id="ARBA00006484"/>
    </source>
</evidence>
<organism evidence="5 6">
    <name type="scientific">Yaniella flava</name>
    <dbReference type="NCBI Taxonomy" id="287930"/>
    <lineage>
        <taxon>Bacteria</taxon>
        <taxon>Bacillati</taxon>
        <taxon>Actinomycetota</taxon>
        <taxon>Actinomycetes</taxon>
        <taxon>Micrococcales</taxon>
        <taxon>Micrococcaceae</taxon>
        <taxon>Yaniella</taxon>
    </lineage>
</organism>
<accession>A0ABN2URN6</accession>
<comment type="caution">
    <text evidence="5">The sequence shown here is derived from an EMBL/GenBank/DDBJ whole genome shotgun (WGS) entry which is preliminary data.</text>
</comment>
<evidence type="ECO:0000259" key="4">
    <source>
        <dbReference type="SMART" id="SM00822"/>
    </source>
</evidence>
<evidence type="ECO:0000256" key="2">
    <source>
        <dbReference type="ARBA" id="ARBA00023002"/>
    </source>
</evidence>
<evidence type="ECO:0000313" key="6">
    <source>
        <dbReference type="Proteomes" id="UP001501461"/>
    </source>
</evidence>
<dbReference type="PANTHER" id="PTHR24321:SF8">
    <property type="entry name" value="ESTRADIOL 17-BETA-DEHYDROGENASE 8-RELATED"/>
    <property type="match status" value="1"/>
</dbReference>
<dbReference type="Proteomes" id="UP001501461">
    <property type="component" value="Unassembled WGS sequence"/>
</dbReference>
<dbReference type="PROSITE" id="PS00061">
    <property type="entry name" value="ADH_SHORT"/>
    <property type="match status" value="1"/>
</dbReference>
<gene>
    <name evidence="5" type="ORF">GCM10009720_21740</name>
</gene>